<dbReference type="Proteomes" id="UP000289184">
    <property type="component" value="Unassembled WGS sequence"/>
</dbReference>
<dbReference type="SUPFAM" id="SSF50341">
    <property type="entry name" value="CheW-like"/>
    <property type="match status" value="1"/>
</dbReference>
<evidence type="ECO:0000313" key="6">
    <source>
        <dbReference type="Proteomes" id="UP000289184"/>
    </source>
</evidence>
<gene>
    <name evidence="5" type="ORF">AGI3411_03107</name>
</gene>
<dbReference type="PROSITE" id="PS50851">
    <property type="entry name" value="CHEW"/>
    <property type="match status" value="1"/>
</dbReference>
<evidence type="ECO:0000256" key="1">
    <source>
        <dbReference type="ARBA" id="ARBA00004496"/>
    </source>
</evidence>
<dbReference type="Gene3D" id="2.30.30.40">
    <property type="entry name" value="SH3 Domains"/>
    <property type="match status" value="1"/>
</dbReference>
<comment type="subcellular location">
    <subcellularLocation>
        <location evidence="1">Cytoplasm</location>
    </subcellularLocation>
</comment>
<sequence length="220" mass="23602">MSDQTGTLSDVDDCWNRIGIRGDKSCTQLPDHVHCRNCPVYAVAAKRILDRLPPQMEDDDGRAIAEDRGNLSSLLVFRVQREWLGLPTRKLDEVTGMRRILSLPHRRDPAMLGVANVRGTLTVCVSLARLLGLDGAAADVHGRPGAAQMLILGGAGRAVVLPVDEVEGLHAVDLGRLEALPATVEGASLKYSRGVARCGGRAVGVLDDTLLMQALERSLA</sequence>
<dbReference type="EMBL" id="UFQB01000012">
    <property type="protein sequence ID" value="SSW67444.1"/>
    <property type="molecule type" value="Genomic_DNA"/>
</dbReference>
<dbReference type="GO" id="GO:0007165">
    <property type="term" value="P:signal transduction"/>
    <property type="evidence" value="ECO:0007669"/>
    <property type="project" value="InterPro"/>
</dbReference>
<accession>A0A446CHR1</accession>
<dbReference type="InterPro" id="IPR002545">
    <property type="entry name" value="CheW-lke_dom"/>
</dbReference>
<dbReference type="SMART" id="SM00260">
    <property type="entry name" value="CheW"/>
    <property type="match status" value="1"/>
</dbReference>
<evidence type="ECO:0000256" key="3">
    <source>
        <dbReference type="ARBA" id="ARBA00022490"/>
    </source>
</evidence>
<dbReference type="PANTHER" id="PTHR22617:SF45">
    <property type="entry name" value="CHEMOTAXIS PROTEIN CHEW"/>
    <property type="match status" value="1"/>
</dbReference>
<dbReference type="AlphaFoldDB" id="A0A446CHR1"/>
<dbReference type="PANTHER" id="PTHR22617">
    <property type="entry name" value="CHEMOTAXIS SENSOR HISTIDINE KINASE-RELATED"/>
    <property type="match status" value="1"/>
</dbReference>
<organism evidence="5 6">
    <name type="scientific">Achromobacter agilis</name>
    <dbReference type="NCBI Taxonomy" id="1353888"/>
    <lineage>
        <taxon>Bacteria</taxon>
        <taxon>Pseudomonadati</taxon>
        <taxon>Pseudomonadota</taxon>
        <taxon>Betaproteobacteria</taxon>
        <taxon>Burkholderiales</taxon>
        <taxon>Alcaligenaceae</taxon>
        <taxon>Achromobacter</taxon>
    </lineage>
</organism>
<protein>
    <recommendedName>
        <fullName evidence="2">Chemotaxis protein CheW</fullName>
    </recommendedName>
</protein>
<dbReference type="InterPro" id="IPR039315">
    <property type="entry name" value="CheW"/>
</dbReference>
<dbReference type="OrthoDB" id="21516at2"/>
<dbReference type="Pfam" id="PF01584">
    <property type="entry name" value="CheW"/>
    <property type="match status" value="1"/>
</dbReference>
<dbReference type="Gene3D" id="2.40.50.180">
    <property type="entry name" value="CheA-289, Domain 4"/>
    <property type="match status" value="1"/>
</dbReference>
<evidence type="ECO:0000259" key="4">
    <source>
        <dbReference type="PROSITE" id="PS50851"/>
    </source>
</evidence>
<dbReference type="InterPro" id="IPR036061">
    <property type="entry name" value="CheW-like_dom_sf"/>
</dbReference>
<proteinExistence type="predicted"/>
<feature type="domain" description="CheW-like" evidence="4">
    <location>
        <begin position="71"/>
        <end position="217"/>
    </location>
</feature>
<reference evidence="5 6" key="1">
    <citation type="submission" date="2018-07" db="EMBL/GenBank/DDBJ databases">
        <authorList>
            <person name="Peeters C."/>
        </authorList>
    </citation>
    <scope>NUCLEOTIDE SEQUENCE [LARGE SCALE GENOMIC DNA]</scope>
    <source>
        <strain evidence="5 6">LMG 3411</strain>
    </source>
</reference>
<dbReference type="GO" id="GO:0005829">
    <property type="term" value="C:cytosol"/>
    <property type="evidence" value="ECO:0007669"/>
    <property type="project" value="TreeGrafter"/>
</dbReference>
<dbReference type="RefSeq" id="WP_129528286.1">
    <property type="nucleotide sequence ID" value="NZ_UFQB01000012.1"/>
</dbReference>
<evidence type="ECO:0000256" key="2">
    <source>
        <dbReference type="ARBA" id="ARBA00021483"/>
    </source>
</evidence>
<keyword evidence="3" id="KW-0963">Cytoplasm</keyword>
<keyword evidence="6" id="KW-1185">Reference proteome</keyword>
<dbReference type="GO" id="GO:0006935">
    <property type="term" value="P:chemotaxis"/>
    <property type="evidence" value="ECO:0007669"/>
    <property type="project" value="InterPro"/>
</dbReference>
<evidence type="ECO:0000313" key="5">
    <source>
        <dbReference type="EMBL" id="SSW67444.1"/>
    </source>
</evidence>
<name>A0A446CHR1_9BURK</name>